<dbReference type="Gene3D" id="3.30.200.20">
    <property type="entry name" value="Phosphorylase Kinase, domain 1"/>
    <property type="match status" value="1"/>
</dbReference>
<dbReference type="InterPro" id="IPR008271">
    <property type="entry name" value="Ser/Thr_kinase_AS"/>
</dbReference>
<evidence type="ECO:0000256" key="6">
    <source>
        <dbReference type="ARBA" id="ARBA00022777"/>
    </source>
</evidence>
<dbReference type="EC" id="2.7.11.22" evidence="2"/>
<dbReference type="SMART" id="SM00220">
    <property type="entry name" value="S_TKc"/>
    <property type="match status" value="1"/>
</dbReference>
<keyword evidence="4" id="KW-0808">Transferase</keyword>
<keyword evidence="6" id="KW-0418">Kinase</keyword>
<dbReference type="SUPFAM" id="SSF56112">
    <property type="entry name" value="Protein kinase-like (PK-like)"/>
    <property type="match status" value="1"/>
</dbReference>
<sequence length="569" mass="64384">MDRYEKLTRIGEGAYGVVFKCRHRDTGDIVAIKKFTDSEEDPIIHRIAMREIRTLKQLKHPNLINLIEVFKRKRRLHLVFQYVDHTLLHELEKHPKGLDRLQIKKLTYQLLQAVNFCHAHNCIHRDVKPENILITKAGQLKLCDFGFARLLTGPGDEYTDYVATRWYRAPELLVGDTQYGTPVDIWAIGCVVAEMLTALPLWPGRSDLDQLHLITRTLGDLVPRHREIFEKNCFFKGYKLIVPENREDLEEKFTSLQPPITSKELNFLQACLSMDPTERLNSEALLKHAYIEMHNRQLQYYHGELKQMPNAGGGTGTAAAGGGGGGGDGHYHHQQQQQHYAGIKKKPERNFIQNSNQLKSIMVNQLGTNANTIVPRRKYQQQQQQQQNQQQQQQLQQQTNDRNQTTGTPKNELQSISPTCFASTSITPSFNAGRTNWFVPGIVGQGLYNSSQSGLPALPTNQHIQPTSLNTATTTTINNPQSIMLPSNQKPNPAWKYTRTNQITTMPINNNNNNSNQLMNTDNISYDSNSNNNNNNNSSSLDNGHVSTGVNTTQMSLHSNVTGIHLPNI</sequence>
<evidence type="ECO:0000256" key="2">
    <source>
        <dbReference type="ARBA" id="ARBA00012425"/>
    </source>
</evidence>
<feature type="region of interest" description="Disordered" evidence="11">
    <location>
        <begin position="312"/>
        <end position="342"/>
    </location>
</feature>
<evidence type="ECO:0000256" key="4">
    <source>
        <dbReference type="ARBA" id="ARBA00022679"/>
    </source>
</evidence>
<feature type="region of interest" description="Disordered" evidence="11">
    <location>
        <begin position="376"/>
        <end position="417"/>
    </location>
</feature>
<comment type="catalytic activity">
    <reaction evidence="9">
        <text>L-seryl-[protein] + ATP = O-phospho-L-seryl-[protein] + ADP + H(+)</text>
        <dbReference type="Rhea" id="RHEA:17989"/>
        <dbReference type="Rhea" id="RHEA-COMP:9863"/>
        <dbReference type="Rhea" id="RHEA-COMP:11604"/>
        <dbReference type="ChEBI" id="CHEBI:15378"/>
        <dbReference type="ChEBI" id="CHEBI:29999"/>
        <dbReference type="ChEBI" id="CHEBI:30616"/>
        <dbReference type="ChEBI" id="CHEBI:83421"/>
        <dbReference type="ChEBI" id="CHEBI:456216"/>
        <dbReference type="EC" id="2.7.11.22"/>
    </reaction>
</comment>
<dbReference type="FunFam" id="3.30.200.20:FF:000049">
    <property type="entry name" value="cyclin-dependent kinase-like 1 isoform X1"/>
    <property type="match status" value="1"/>
</dbReference>
<dbReference type="Proteomes" id="UP000050795">
    <property type="component" value="Unassembled WGS sequence"/>
</dbReference>
<keyword evidence="5 10" id="KW-0547">Nucleotide-binding</keyword>
<evidence type="ECO:0000256" key="3">
    <source>
        <dbReference type="ARBA" id="ARBA00022527"/>
    </source>
</evidence>
<reference evidence="14" key="2">
    <citation type="submission" date="2023-11" db="UniProtKB">
        <authorList>
            <consortium name="WormBaseParasite"/>
        </authorList>
    </citation>
    <scope>IDENTIFICATION</scope>
</reference>
<keyword evidence="3" id="KW-0723">Serine/threonine-protein kinase</keyword>
<evidence type="ECO:0000313" key="14">
    <source>
        <dbReference type="WBParaSite" id="TREG1_35040.2"/>
    </source>
</evidence>
<reference evidence="13" key="1">
    <citation type="submission" date="2022-06" db="EMBL/GenBank/DDBJ databases">
        <authorList>
            <person name="Berger JAMES D."/>
            <person name="Berger JAMES D."/>
        </authorList>
    </citation>
    <scope>NUCLEOTIDE SEQUENCE [LARGE SCALE GENOMIC DNA]</scope>
</reference>
<evidence type="ECO:0000313" key="13">
    <source>
        <dbReference type="Proteomes" id="UP000050795"/>
    </source>
</evidence>
<evidence type="ECO:0000256" key="1">
    <source>
        <dbReference type="ARBA" id="ARBA00006485"/>
    </source>
</evidence>
<evidence type="ECO:0000256" key="8">
    <source>
        <dbReference type="ARBA" id="ARBA00047811"/>
    </source>
</evidence>
<dbReference type="FunFam" id="1.10.510.10:FF:000624">
    <property type="entry name" value="Mitogen-activated protein kinase"/>
    <property type="match status" value="1"/>
</dbReference>
<feature type="domain" description="Protein kinase" evidence="12">
    <location>
        <begin position="4"/>
        <end position="291"/>
    </location>
</feature>
<protein>
    <recommendedName>
        <fullName evidence="2">cyclin-dependent kinase</fullName>
        <ecNumber evidence="2">2.7.11.22</ecNumber>
    </recommendedName>
</protein>
<dbReference type="GO" id="GO:0004693">
    <property type="term" value="F:cyclin-dependent protein serine/threonine kinase activity"/>
    <property type="evidence" value="ECO:0007669"/>
    <property type="project" value="UniProtKB-EC"/>
</dbReference>
<feature type="binding site" evidence="10">
    <location>
        <position position="34"/>
    </location>
    <ligand>
        <name>ATP</name>
        <dbReference type="ChEBI" id="CHEBI:30616"/>
    </ligand>
</feature>
<feature type="compositionally biased region" description="Low complexity" evidence="11">
    <location>
        <begin position="380"/>
        <end position="398"/>
    </location>
</feature>
<name>A0AA85JQS6_TRIRE</name>
<comment type="catalytic activity">
    <reaction evidence="8">
        <text>L-threonyl-[protein] + ATP = O-phospho-L-threonyl-[protein] + ADP + H(+)</text>
        <dbReference type="Rhea" id="RHEA:46608"/>
        <dbReference type="Rhea" id="RHEA-COMP:11060"/>
        <dbReference type="Rhea" id="RHEA-COMP:11605"/>
        <dbReference type="ChEBI" id="CHEBI:15378"/>
        <dbReference type="ChEBI" id="CHEBI:30013"/>
        <dbReference type="ChEBI" id="CHEBI:30616"/>
        <dbReference type="ChEBI" id="CHEBI:61977"/>
        <dbReference type="ChEBI" id="CHEBI:456216"/>
        <dbReference type="EC" id="2.7.11.22"/>
    </reaction>
</comment>
<dbReference type="InterPro" id="IPR011009">
    <property type="entry name" value="Kinase-like_dom_sf"/>
</dbReference>
<dbReference type="InterPro" id="IPR000719">
    <property type="entry name" value="Prot_kinase_dom"/>
</dbReference>
<feature type="compositionally biased region" description="Low complexity" evidence="11">
    <location>
        <begin position="507"/>
        <end position="543"/>
    </location>
</feature>
<dbReference type="GO" id="GO:0005524">
    <property type="term" value="F:ATP binding"/>
    <property type="evidence" value="ECO:0007669"/>
    <property type="project" value="UniProtKB-UniRule"/>
</dbReference>
<evidence type="ECO:0000259" key="12">
    <source>
        <dbReference type="PROSITE" id="PS50011"/>
    </source>
</evidence>
<dbReference type="WBParaSite" id="TREG1_35040.2">
    <property type="protein sequence ID" value="TREG1_35040.2"/>
    <property type="gene ID" value="TREG1_35040"/>
</dbReference>
<dbReference type="Gene3D" id="1.10.510.10">
    <property type="entry name" value="Transferase(Phosphotransferase) domain 1"/>
    <property type="match status" value="1"/>
</dbReference>
<feature type="compositionally biased region" description="Polar residues" evidence="11">
    <location>
        <begin position="399"/>
        <end position="417"/>
    </location>
</feature>
<dbReference type="AlphaFoldDB" id="A0AA85JQS6"/>
<feature type="region of interest" description="Disordered" evidence="11">
    <location>
        <begin position="507"/>
        <end position="551"/>
    </location>
</feature>
<dbReference type="PANTHER" id="PTHR24056:SF222">
    <property type="entry name" value="CYCLIN-DEPENDENT KINASE-LIKE 1"/>
    <property type="match status" value="1"/>
</dbReference>
<organism evidence="13 14">
    <name type="scientific">Trichobilharzia regenti</name>
    <name type="common">Nasal bird schistosome</name>
    <dbReference type="NCBI Taxonomy" id="157069"/>
    <lineage>
        <taxon>Eukaryota</taxon>
        <taxon>Metazoa</taxon>
        <taxon>Spiralia</taxon>
        <taxon>Lophotrochozoa</taxon>
        <taxon>Platyhelminthes</taxon>
        <taxon>Trematoda</taxon>
        <taxon>Digenea</taxon>
        <taxon>Strigeidida</taxon>
        <taxon>Schistosomatoidea</taxon>
        <taxon>Schistosomatidae</taxon>
        <taxon>Trichobilharzia</taxon>
    </lineage>
</organism>
<dbReference type="PROSITE" id="PS50011">
    <property type="entry name" value="PROTEIN_KINASE_DOM"/>
    <property type="match status" value="1"/>
</dbReference>
<dbReference type="PANTHER" id="PTHR24056">
    <property type="entry name" value="CELL DIVISION PROTEIN KINASE"/>
    <property type="match status" value="1"/>
</dbReference>
<dbReference type="Pfam" id="PF00069">
    <property type="entry name" value="Pkinase"/>
    <property type="match status" value="1"/>
</dbReference>
<accession>A0AA85JQS6</accession>
<dbReference type="PROSITE" id="PS00107">
    <property type="entry name" value="PROTEIN_KINASE_ATP"/>
    <property type="match status" value="1"/>
</dbReference>
<keyword evidence="7 10" id="KW-0067">ATP-binding</keyword>
<evidence type="ECO:0000256" key="7">
    <source>
        <dbReference type="ARBA" id="ARBA00022840"/>
    </source>
</evidence>
<dbReference type="GO" id="GO:0005634">
    <property type="term" value="C:nucleus"/>
    <property type="evidence" value="ECO:0007669"/>
    <property type="project" value="TreeGrafter"/>
</dbReference>
<dbReference type="InterPro" id="IPR017441">
    <property type="entry name" value="Protein_kinase_ATP_BS"/>
</dbReference>
<feature type="compositionally biased region" description="Gly residues" evidence="11">
    <location>
        <begin position="312"/>
        <end position="328"/>
    </location>
</feature>
<proteinExistence type="inferred from homology"/>
<evidence type="ECO:0000256" key="10">
    <source>
        <dbReference type="PROSITE-ProRule" id="PRU10141"/>
    </source>
</evidence>
<dbReference type="InterPro" id="IPR050108">
    <property type="entry name" value="CDK"/>
</dbReference>
<evidence type="ECO:0000256" key="5">
    <source>
        <dbReference type="ARBA" id="ARBA00022741"/>
    </source>
</evidence>
<keyword evidence="13" id="KW-1185">Reference proteome</keyword>
<dbReference type="CDD" id="cd07847">
    <property type="entry name" value="STKc_CDKL1_4"/>
    <property type="match status" value="1"/>
</dbReference>
<evidence type="ECO:0000256" key="9">
    <source>
        <dbReference type="ARBA" id="ARBA00048367"/>
    </source>
</evidence>
<comment type="similarity">
    <text evidence="1">Belongs to the protein kinase superfamily. CMGC Ser/Thr protein kinase family. CDC2/CDKX subfamily.</text>
</comment>
<dbReference type="PROSITE" id="PS00108">
    <property type="entry name" value="PROTEIN_KINASE_ST"/>
    <property type="match status" value="1"/>
</dbReference>
<evidence type="ECO:0000256" key="11">
    <source>
        <dbReference type="SAM" id="MobiDB-lite"/>
    </source>
</evidence>